<accession>A0A5N7A8X1</accession>
<dbReference type="GeneID" id="43648743"/>
<gene>
    <name evidence="2" type="ORF">BDV27DRAFT_102150</name>
</gene>
<keyword evidence="3" id="KW-1185">Reference proteome</keyword>
<dbReference type="AlphaFoldDB" id="A0A5N7A8X1"/>
<feature type="chain" id="PRO_5025059508" evidence="1">
    <location>
        <begin position="19"/>
        <end position="116"/>
    </location>
</feature>
<feature type="signal peptide" evidence="1">
    <location>
        <begin position="1"/>
        <end position="18"/>
    </location>
</feature>
<reference evidence="2 3" key="1">
    <citation type="submission" date="2019-04" db="EMBL/GenBank/DDBJ databases">
        <title>Friends and foes A comparative genomics studyof 23 Aspergillus species from section Flavi.</title>
        <authorList>
            <consortium name="DOE Joint Genome Institute"/>
            <person name="Kjaerbolling I."/>
            <person name="Vesth T."/>
            <person name="Frisvad J.C."/>
            <person name="Nybo J.L."/>
            <person name="Theobald S."/>
            <person name="Kildgaard S."/>
            <person name="Isbrandt T."/>
            <person name="Kuo A."/>
            <person name="Sato A."/>
            <person name="Lyhne E.K."/>
            <person name="Kogle M.E."/>
            <person name="Wiebenga A."/>
            <person name="Kun R.S."/>
            <person name="Lubbers R.J."/>
            <person name="Makela M.R."/>
            <person name="Barry K."/>
            <person name="Chovatia M."/>
            <person name="Clum A."/>
            <person name="Daum C."/>
            <person name="Haridas S."/>
            <person name="He G."/>
            <person name="LaButti K."/>
            <person name="Lipzen A."/>
            <person name="Mondo S."/>
            <person name="Riley R."/>
            <person name="Salamov A."/>
            <person name="Simmons B.A."/>
            <person name="Magnuson J.K."/>
            <person name="Henrissat B."/>
            <person name="Mortensen U.H."/>
            <person name="Larsen T.O."/>
            <person name="Devries R.P."/>
            <person name="Grigoriev I.V."/>
            <person name="Machida M."/>
            <person name="Baker S.E."/>
            <person name="Andersen M.R."/>
        </authorList>
    </citation>
    <scope>NUCLEOTIDE SEQUENCE [LARGE SCALE GENOMIC DNA]</scope>
    <source>
        <strain evidence="2 3">CBS 763.97</strain>
    </source>
</reference>
<proteinExistence type="predicted"/>
<sequence>MRNFKNFLLLAAISGAYARNCWSGLVYCGWDLLKIGNYEEDIEDALELAGQPINAHTKRDSLFFCGGPDDLSYQGTCHRGECQWNNNNDYCNGDYDIAPSLGFSTGEASLLRSQGH</sequence>
<dbReference type="OrthoDB" id="4186099at2759"/>
<dbReference type="RefSeq" id="XP_031928650.1">
    <property type="nucleotide sequence ID" value="XM_032064297.1"/>
</dbReference>
<organism evidence="2 3">
    <name type="scientific">Aspergillus caelatus</name>
    <dbReference type="NCBI Taxonomy" id="61420"/>
    <lineage>
        <taxon>Eukaryota</taxon>
        <taxon>Fungi</taxon>
        <taxon>Dikarya</taxon>
        <taxon>Ascomycota</taxon>
        <taxon>Pezizomycotina</taxon>
        <taxon>Eurotiomycetes</taxon>
        <taxon>Eurotiomycetidae</taxon>
        <taxon>Eurotiales</taxon>
        <taxon>Aspergillaceae</taxon>
        <taxon>Aspergillus</taxon>
        <taxon>Aspergillus subgen. Circumdati</taxon>
    </lineage>
</organism>
<evidence type="ECO:0000313" key="3">
    <source>
        <dbReference type="Proteomes" id="UP000326268"/>
    </source>
</evidence>
<dbReference type="EMBL" id="ML737628">
    <property type="protein sequence ID" value="KAE8365569.1"/>
    <property type="molecule type" value="Genomic_DNA"/>
</dbReference>
<dbReference type="Proteomes" id="UP000326268">
    <property type="component" value="Unassembled WGS sequence"/>
</dbReference>
<protein>
    <submittedName>
        <fullName evidence="2">Uncharacterized protein</fullName>
    </submittedName>
</protein>
<keyword evidence="1" id="KW-0732">Signal</keyword>
<name>A0A5N7A8X1_9EURO</name>
<evidence type="ECO:0000256" key="1">
    <source>
        <dbReference type="SAM" id="SignalP"/>
    </source>
</evidence>
<evidence type="ECO:0000313" key="2">
    <source>
        <dbReference type="EMBL" id="KAE8365569.1"/>
    </source>
</evidence>